<sequence>MAERKFPIQDGPSVPWEFMVSHEAQHKKNHGGQTLERMAQRGGLGATEAWCCVNGMGLWPTHDTKEGMAKAHQDWIALAERVNREWNDKRIRAEVLGACIKELERLSEEARGFGFDDDSLVISNVKDKLKELEPTSSGLEELLEQAHEAALPHAAEQLVKALTEGGEFAVDSPLVKVKQCLEALLREAEIRGAMDELALMETERGHRGWFAFDLYEQTGARLKYLKDELAELEKARASEGASK</sequence>
<protein>
    <submittedName>
        <fullName evidence="1">Uncharacterized protein</fullName>
    </submittedName>
</protein>
<dbReference type="EMBL" id="LAZR01005363">
    <property type="protein sequence ID" value="KKN00559.1"/>
    <property type="molecule type" value="Genomic_DNA"/>
</dbReference>
<reference evidence="1" key="1">
    <citation type="journal article" date="2015" name="Nature">
        <title>Complex archaea that bridge the gap between prokaryotes and eukaryotes.</title>
        <authorList>
            <person name="Spang A."/>
            <person name="Saw J.H."/>
            <person name="Jorgensen S.L."/>
            <person name="Zaremba-Niedzwiedzka K."/>
            <person name="Martijn J."/>
            <person name="Lind A.E."/>
            <person name="van Eijk R."/>
            <person name="Schleper C."/>
            <person name="Guy L."/>
            <person name="Ettema T.J."/>
        </authorList>
    </citation>
    <scope>NUCLEOTIDE SEQUENCE</scope>
</reference>
<accession>A0A0F9M4D6</accession>
<name>A0A0F9M4D6_9ZZZZ</name>
<organism evidence="1">
    <name type="scientific">marine sediment metagenome</name>
    <dbReference type="NCBI Taxonomy" id="412755"/>
    <lineage>
        <taxon>unclassified sequences</taxon>
        <taxon>metagenomes</taxon>
        <taxon>ecological metagenomes</taxon>
    </lineage>
</organism>
<dbReference type="AlphaFoldDB" id="A0A0F9M4D6"/>
<evidence type="ECO:0000313" key="1">
    <source>
        <dbReference type="EMBL" id="KKN00559.1"/>
    </source>
</evidence>
<gene>
    <name evidence="1" type="ORF">LCGC14_1136690</name>
</gene>
<proteinExistence type="predicted"/>
<comment type="caution">
    <text evidence="1">The sequence shown here is derived from an EMBL/GenBank/DDBJ whole genome shotgun (WGS) entry which is preliminary data.</text>
</comment>